<proteinExistence type="predicted"/>
<dbReference type="RefSeq" id="WP_126166034.1">
    <property type="nucleotide sequence ID" value="NZ_CP020373.1"/>
</dbReference>
<feature type="transmembrane region" description="Helical" evidence="1">
    <location>
        <begin position="92"/>
        <end position="109"/>
    </location>
</feature>
<accession>A0ABN5TTA7</accession>
<gene>
    <name evidence="2" type="ORF">STH12_00431</name>
</gene>
<evidence type="ECO:0000256" key="1">
    <source>
        <dbReference type="SAM" id="Phobius"/>
    </source>
</evidence>
<sequence>MLSRALYEPLPHACMLAAAITLIWHQSTLSLAAGLLLFFMGARIYIMRSENRRTDPARKRKKGRLPKFMYELFPFACLALSVLLLGMSGNGWHIMPSLALMAYGLYVLASRANYRHHQIPTP</sequence>
<keyword evidence="1" id="KW-0812">Transmembrane</keyword>
<dbReference type="EMBL" id="CP020373">
    <property type="protein sequence ID" value="AZQ09582.1"/>
    <property type="molecule type" value="Genomic_DNA"/>
</dbReference>
<dbReference type="Proteomes" id="UP000278437">
    <property type="component" value="Chromosome"/>
</dbReference>
<protein>
    <submittedName>
        <fullName evidence="2">Uncharacterized protein</fullName>
    </submittedName>
</protein>
<keyword evidence="1" id="KW-0472">Membrane</keyword>
<name>A0ABN5TTA7_9GAMM</name>
<organism evidence="2 3">
    <name type="scientific">Shewanella khirikhana</name>
    <dbReference type="NCBI Taxonomy" id="1965282"/>
    <lineage>
        <taxon>Bacteria</taxon>
        <taxon>Pseudomonadati</taxon>
        <taxon>Pseudomonadota</taxon>
        <taxon>Gammaproteobacteria</taxon>
        <taxon>Alteromonadales</taxon>
        <taxon>Shewanellaceae</taxon>
        <taxon>Shewanella</taxon>
    </lineage>
</organism>
<keyword evidence="3" id="KW-1185">Reference proteome</keyword>
<evidence type="ECO:0000313" key="3">
    <source>
        <dbReference type="Proteomes" id="UP000278437"/>
    </source>
</evidence>
<evidence type="ECO:0000313" key="2">
    <source>
        <dbReference type="EMBL" id="AZQ09582.1"/>
    </source>
</evidence>
<reference evidence="3" key="1">
    <citation type="submission" date="2017-03" db="EMBL/GenBank/DDBJ databases">
        <title>Full genome sequence of a non-lethal Shewanella isolate that potentiates virulence of Vibio parahaemolyticus causing acute hepatopancreatic necrosis disease (AHPND) in shrimp.</title>
        <authorList>
            <person name="Prachumwat A."/>
            <person name="Sritunyalucksana K."/>
        </authorList>
    </citation>
    <scope>NUCLEOTIDE SEQUENCE [LARGE SCALE GENOMIC DNA]</scope>
    <source>
        <strain evidence="3">TH2012</strain>
    </source>
</reference>
<feature type="transmembrane region" description="Helical" evidence="1">
    <location>
        <begin position="29"/>
        <end position="47"/>
    </location>
</feature>
<keyword evidence="1" id="KW-1133">Transmembrane helix</keyword>
<feature type="transmembrane region" description="Helical" evidence="1">
    <location>
        <begin position="68"/>
        <end position="86"/>
    </location>
</feature>